<evidence type="ECO:0000259" key="5">
    <source>
        <dbReference type="PROSITE" id="PS50089"/>
    </source>
</evidence>
<accession>A0A1J4MS75</accession>
<comment type="caution">
    <text evidence="6">The sequence shown here is derived from an EMBL/GenBank/DDBJ whole genome shotgun (WGS) entry which is preliminary data.</text>
</comment>
<evidence type="ECO:0000256" key="3">
    <source>
        <dbReference type="ARBA" id="ARBA00022833"/>
    </source>
</evidence>
<sequence>MNDGPKLTDKDFFSIYPTYESILEKVIVPKELELFDILCPPRKLWKKDEIIDCNKFLLDESILDEKTTLGENDLYSDFNCSICFKILRRTMVVKDCLHRFCNSCIEKCVRIGLRECPQCRLHIASRRSLRSDSIMDTVASRLFPKVAEFEKQHEEMVIENNRRLSGARMSINSESKYISNRSSNNNKMKSDYPNEKINVKIKFKCENPDLLYLFNNGNLELILTKNVPIKYILKYIEGKLRIENMNENYKVMLEFCSEYENGKTVLSDSLYNLPIKLAYNKLFNSKFTQECISLSIICNIRNIY</sequence>
<keyword evidence="3" id="KW-0862">Zinc</keyword>
<dbReference type="SMART" id="SM00184">
    <property type="entry name" value="RING"/>
    <property type="match status" value="1"/>
</dbReference>
<name>A0A1J4MS75_9CRYT</name>
<dbReference type="PANTHER" id="PTHR46537">
    <property type="entry name" value="OS11G0578200 PROTEIN"/>
    <property type="match status" value="1"/>
</dbReference>
<keyword evidence="1" id="KW-0479">Metal-binding</keyword>
<evidence type="ECO:0000313" key="6">
    <source>
        <dbReference type="EMBL" id="OII76919.1"/>
    </source>
</evidence>
<feature type="domain" description="RING-type" evidence="5">
    <location>
        <begin position="80"/>
        <end position="120"/>
    </location>
</feature>
<dbReference type="GO" id="GO:0008270">
    <property type="term" value="F:zinc ion binding"/>
    <property type="evidence" value="ECO:0007669"/>
    <property type="project" value="UniProtKB-KW"/>
</dbReference>
<dbReference type="Proteomes" id="UP000186804">
    <property type="component" value="Unassembled WGS sequence"/>
</dbReference>
<evidence type="ECO:0000313" key="7">
    <source>
        <dbReference type="Proteomes" id="UP000186804"/>
    </source>
</evidence>
<protein>
    <submittedName>
        <fullName evidence="6">Zinc C3HC4 type domain-containing protein</fullName>
    </submittedName>
</protein>
<dbReference type="AlphaFoldDB" id="A0A1J4MS75"/>
<dbReference type="InterPro" id="IPR044592">
    <property type="entry name" value="RING1A/B"/>
</dbReference>
<dbReference type="OrthoDB" id="337575at2759"/>
<dbReference type="Pfam" id="PF13923">
    <property type="entry name" value="zf-C3HC4_2"/>
    <property type="match status" value="1"/>
</dbReference>
<dbReference type="VEuPathDB" id="CryptoDB:cand_022620"/>
<organism evidence="6 7">
    <name type="scientific">Cryptosporidium andersoni</name>
    <dbReference type="NCBI Taxonomy" id="117008"/>
    <lineage>
        <taxon>Eukaryota</taxon>
        <taxon>Sar</taxon>
        <taxon>Alveolata</taxon>
        <taxon>Apicomplexa</taxon>
        <taxon>Conoidasida</taxon>
        <taxon>Coccidia</taxon>
        <taxon>Eucoccidiorida</taxon>
        <taxon>Eimeriorina</taxon>
        <taxon>Cryptosporidiidae</taxon>
        <taxon>Cryptosporidium</taxon>
    </lineage>
</organism>
<dbReference type="PROSITE" id="PS50089">
    <property type="entry name" value="ZF_RING_2"/>
    <property type="match status" value="1"/>
</dbReference>
<evidence type="ECO:0000256" key="2">
    <source>
        <dbReference type="ARBA" id="ARBA00022771"/>
    </source>
</evidence>
<evidence type="ECO:0000256" key="1">
    <source>
        <dbReference type="ARBA" id="ARBA00022723"/>
    </source>
</evidence>
<dbReference type="InterPro" id="IPR013083">
    <property type="entry name" value="Znf_RING/FYVE/PHD"/>
</dbReference>
<dbReference type="PANTHER" id="PTHR46537:SF3">
    <property type="entry name" value="E3 UBIQUITIN-PROTEIN LIGASE RING1A"/>
    <property type="match status" value="1"/>
</dbReference>
<dbReference type="SUPFAM" id="SSF57850">
    <property type="entry name" value="RING/U-box"/>
    <property type="match status" value="1"/>
</dbReference>
<dbReference type="EMBL" id="LRBS01000048">
    <property type="protein sequence ID" value="OII76919.1"/>
    <property type="molecule type" value="Genomic_DNA"/>
</dbReference>
<keyword evidence="7" id="KW-1185">Reference proteome</keyword>
<gene>
    <name evidence="6" type="ORF">cand_022620</name>
</gene>
<keyword evidence="2 4" id="KW-0863">Zinc-finger</keyword>
<evidence type="ECO:0000256" key="4">
    <source>
        <dbReference type="PROSITE-ProRule" id="PRU00175"/>
    </source>
</evidence>
<dbReference type="InterPro" id="IPR017907">
    <property type="entry name" value="Znf_RING_CS"/>
</dbReference>
<dbReference type="GeneID" id="92366446"/>
<reference evidence="6 7" key="1">
    <citation type="submission" date="2016-10" db="EMBL/GenBank/DDBJ databases">
        <title>Reductive evolution of mitochondrial metabolism and differential evolution of invasion-related proteins in Cryptosporidium.</title>
        <authorList>
            <person name="Liu S."/>
            <person name="Roellig D.M."/>
            <person name="Guo Y."/>
            <person name="Li N."/>
            <person name="Frace M.A."/>
            <person name="Tang K."/>
            <person name="Zhang L."/>
            <person name="Feng Y."/>
            <person name="Xiao L."/>
        </authorList>
    </citation>
    <scope>NUCLEOTIDE SEQUENCE [LARGE SCALE GENOMIC DNA]</scope>
    <source>
        <strain evidence="6">30847</strain>
    </source>
</reference>
<dbReference type="CDD" id="cd16531">
    <property type="entry name" value="RING-HC_RING1-like"/>
    <property type="match status" value="1"/>
</dbReference>
<dbReference type="PROSITE" id="PS00518">
    <property type="entry name" value="ZF_RING_1"/>
    <property type="match status" value="1"/>
</dbReference>
<proteinExistence type="predicted"/>
<dbReference type="Gene3D" id="3.30.40.10">
    <property type="entry name" value="Zinc/RING finger domain, C3HC4 (zinc finger)"/>
    <property type="match status" value="1"/>
</dbReference>
<dbReference type="RefSeq" id="XP_067068765.1">
    <property type="nucleotide sequence ID" value="XM_067212492.1"/>
</dbReference>
<dbReference type="InterPro" id="IPR001841">
    <property type="entry name" value="Znf_RING"/>
</dbReference>